<dbReference type="EMBL" id="CM000767">
    <property type="protein sequence ID" value="OQU78983.1"/>
    <property type="molecule type" value="Genomic_DNA"/>
</dbReference>
<sequence length="113" mass="12984">MIYISIKDREVFNSTGVMYRCSPSTCPMVSTRSTINTSKCKCGSTILYTTTHALQSFYNLHQTVYLYIPPIKERKYLPSLTFSKPSLSPLPSVSHPSHLFEQECHVTYIYIYT</sequence>
<proteinExistence type="predicted"/>
<accession>A0A1Z5R5E3</accession>
<name>A0A1Z5R5E3_SORBI</name>
<organism evidence="1 2">
    <name type="scientific">Sorghum bicolor</name>
    <name type="common">Sorghum</name>
    <name type="synonym">Sorghum vulgare</name>
    <dbReference type="NCBI Taxonomy" id="4558"/>
    <lineage>
        <taxon>Eukaryota</taxon>
        <taxon>Viridiplantae</taxon>
        <taxon>Streptophyta</taxon>
        <taxon>Embryophyta</taxon>
        <taxon>Tracheophyta</taxon>
        <taxon>Spermatophyta</taxon>
        <taxon>Magnoliopsida</taxon>
        <taxon>Liliopsida</taxon>
        <taxon>Poales</taxon>
        <taxon>Poaceae</taxon>
        <taxon>PACMAD clade</taxon>
        <taxon>Panicoideae</taxon>
        <taxon>Andropogonodae</taxon>
        <taxon>Andropogoneae</taxon>
        <taxon>Sorghinae</taxon>
        <taxon>Sorghum</taxon>
    </lineage>
</organism>
<keyword evidence="2" id="KW-1185">Reference proteome</keyword>
<dbReference type="Gramene" id="OQU78983">
    <property type="protein sequence ID" value="OQU78983"/>
    <property type="gene ID" value="SORBI_3008G082550"/>
</dbReference>
<reference evidence="2" key="2">
    <citation type="journal article" date="2018" name="Plant J.">
        <title>The Sorghum bicolor reference genome: improved assembly, gene annotations, a transcriptome atlas, and signatures of genome organization.</title>
        <authorList>
            <person name="McCormick R.F."/>
            <person name="Truong S.K."/>
            <person name="Sreedasyam A."/>
            <person name="Jenkins J."/>
            <person name="Shu S."/>
            <person name="Sims D."/>
            <person name="Kennedy M."/>
            <person name="Amirebrahimi M."/>
            <person name="Weers B.D."/>
            <person name="McKinley B."/>
            <person name="Mattison A."/>
            <person name="Morishige D.T."/>
            <person name="Grimwood J."/>
            <person name="Schmutz J."/>
            <person name="Mullet J.E."/>
        </authorList>
    </citation>
    <scope>NUCLEOTIDE SEQUENCE [LARGE SCALE GENOMIC DNA]</scope>
    <source>
        <strain evidence="2">cv. BTx623</strain>
    </source>
</reference>
<reference evidence="1 2" key="1">
    <citation type="journal article" date="2009" name="Nature">
        <title>The Sorghum bicolor genome and the diversification of grasses.</title>
        <authorList>
            <person name="Paterson A.H."/>
            <person name="Bowers J.E."/>
            <person name="Bruggmann R."/>
            <person name="Dubchak I."/>
            <person name="Grimwood J."/>
            <person name="Gundlach H."/>
            <person name="Haberer G."/>
            <person name="Hellsten U."/>
            <person name="Mitros T."/>
            <person name="Poliakov A."/>
            <person name="Schmutz J."/>
            <person name="Spannagl M."/>
            <person name="Tang H."/>
            <person name="Wang X."/>
            <person name="Wicker T."/>
            <person name="Bharti A.K."/>
            <person name="Chapman J."/>
            <person name="Feltus F.A."/>
            <person name="Gowik U."/>
            <person name="Grigoriev I.V."/>
            <person name="Lyons E."/>
            <person name="Maher C.A."/>
            <person name="Martis M."/>
            <person name="Narechania A."/>
            <person name="Otillar R.P."/>
            <person name="Penning B.W."/>
            <person name="Salamov A.A."/>
            <person name="Wang Y."/>
            <person name="Zhang L."/>
            <person name="Carpita N.C."/>
            <person name="Freeling M."/>
            <person name="Gingle A.R."/>
            <person name="Hash C.T."/>
            <person name="Keller B."/>
            <person name="Klein P."/>
            <person name="Kresovich S."/>
            <person name="McCann M.C."/>
            <person name="Ming R."/>
            <person name="Peterson D.G."/>
            <person name="Mehboob-ur-Rahman"/>
            <person name="Ware D."/>
            <person name="Westhoff P."/>
            <person name="Mayer K.F."/>
            <person name="Messing J."/>
            <person name="Rokhsar D.S."/>
        </authorList>
    </citation>
    <scope>NUCLEOTIDE SEQUENCE [LARGE SCALE GENOMIC DNA]</scope>
    <source>
        <strain evidence="2">cv. BTx623</strain>
    </source>
</reference>
<dbReference type="Proteomes" id="UP000000768">
    <property type="component" value="Chromosome 8"/>
</dbReference>
<protein>
    <submittedName>
        <fullName evidence="1">Uncharacterized protein</fullName>
    </submittedName>
</protein>
<dbReference type="AlphaFoldDB" id="A0A1Z5R5E3"/>
<gene>
    <name evidence="1" type="ORF">SORBI_3008G082550</name>
</gene>
<evidence type="ECO:0000313" key="2">
    <source>
        <dbReference type="Proteomes" id="UP000000768"/>
    </source>
</evidence>
<evidence type="ECO:0000313" key="1">
    <source>
        <dbReference type="EMBL" id="OQU78983.1"/>
    </source>
</evidence>
<dbReference type="InParanoid" id="A0A1Z5R5E3"/>